<keyword evidence="3" id="KW-1185">Reference proteome</keyword>
<evidence type="ECO:0000313" key="3">
    <source>
        <dbReference type="Proteomes" id="UP001519331"/>
    </source>
</evidence>
<proteinExistence type="predicted"/>
<sequence>MKITYDDESRSFLVDLEKVPSDGGSRGVAVPLQAVASWSELLGYDDLADCLDAIIDARVNAKEPESCPVTGYNDVWTAPYEMLREREEAREREYLKAQAEGKTADDPRSPLLRSTLAAFHALPRDEQGVCALDRAREASCEALGVPKPKRTPSLVRRTVVTRVDKEAGEMKISAPTCEEESQCDREGFLCKEDRAKCVQVLREHALDIAYRETRFQHSQTSIELDPLEPHLAVTADDEQPQPNKSPEEMARERYMSGGDQDA</sequence>
<feature type="compositionally biased region" description="Basic and acidic residues" evidence="1">
    <location>
        <begin position="245"/>
        <end position="254"/>
    </location>
</feature>
<dbReference type="Proteomes" id="UP001519331">
    <property type="component" value="Unassembled WGS sequence"/>
</dbReference>
<protein>
    <submittedName>
        <fullName evidence="2">Uncharacterized protein</fullName>
    </submittedName>
</protein>
<organism evidence="2 3">
    <name type="scientific">Nesterenkonia lacusekhoensis</name>
    <dbReference type="NCBI Taxonomy" id="150832"/>
    <lineage>
        <taxon>Bacteria</taxon>
        <taxon>Bacillati</taxon>
        <taxon>Actinomycetota</taxon>
        <taxon>Actinomycetes</taxon>
        <taxon>Micrococcales</taxon>
        <taxon>Micrococcaceae</taxon>
        <taxon>Nesterenkonia</taxon>
    </lineage>
</organism>
<dbReference type="EMBL" id="JAGINX010000001">
    <property type="protein sequence ID" value="MBP2317409.1"/>
    <property type="molecule type" value="Genomic_DNA"/>
</dbReference>
<gene>
    <name evidence="2" type="ORF">JOF45_000428</name>
</gene>
<evidence type="ECO:0000313" key="2">
    <source>
        <dbReference type="EMBL" id="MBP2317409.1"/>
    </source>
</evidence>
<reference evidence="2 3" key="1">
    <citation type="submission" date="2021-03" db="EMBL/GenBank/DDBJ databases">
        <title>Sequencing the genomes of 1000 actinobacteria strains.</title>
        <authorList>
            <person name="Klenk H.-P."/>
        </authorList>
    </citation>
    <scope>NUCLEOTIDE SEQUENCE [LARGE SCALE GENOMIC DNA]</scope>
    <source>
        <strain evidence="2 3">DSM 12544</strain>
    </source>
</reference>
<accession>A0ABS4T080</accession>
<dbReference type="RefSeq" id="WP_210047579.1">
    <property type="nucleotide sequence ID" value="NZ_JAGINX010000001.1"/>
</dbReference>
<evidence type="ECO:0000256" key="1">
    <source>
        <dbReference type="SAM" id="MobiDB-lite"/>
    </source>
</evidence>
<name>A0ABS4T080_9MICC</name>
<comment type="caution">
    <text evidence="2">The sequence shown here is derived from an EMBL/GenBank/DDBJ whole genome shotgun (WGS) entry which is preliminary data.</text>
</comment>
<feature type="region of interest" description="Disordered" evidence="1">
    <location>
        <begin position="220"/>
        <end position="262"/>
    </location>
</feature>